<dbReference type="SUPFAM" id="SSF116734">
    <property type="entry name" value="DNA methylase specificity domain"/>
    <property type="match status" value="1"/>
</dbReference>
<protein>
    <submittedName>
        <fullName evidence="5">Restriction endonuclease subunit S</fullName>
    </submittedName>
</protein>
<dbReference type="EMBL" id="AATLZG010000169">
    <property type="protein sequence ID" value="EFM8157779.1"/>
    <property type="molecule type" value="Genomic_DNA"/>
</dbReference>
<evidence type="ECO:0000256" key="1">
    <source>
        <dbReference type="ARBA" id="ARBA00010923"/>
    </source>
</evidence>
<accession>A0A828PIC9</accession>
<keyword evidence="3" id="KW-0238">DNA-binding</keyword>
<evidence type="ECO:0000259" key="4">
    <source>
        <dbReference type="Pfam" id="PF01420"/>
    </source>
</evidence>
<dbReference type="GO" id="GO:0009307">
    <property type="term" value="P:DNA restriction-modification system"/>
    <property type="evidence" value="ECO:0007669"/>
    <property type="project" value="UniProtKB-KW"/>
</dbReference>
<dbReference type="GO" id="GO:0003677">
    <property type="term" value="F:DNA binding"/>
    <property type="evidence" value="ECO:0007669"/>
    <property type="project" value="UniProtKB-KW"/>
</dbReference>
<dbReference type="GO" id="GO:0004519">
    <property type="term" value="F:endonuclease activity"/>
    <property type="evidence" value="ECO:0007669"/>
    <property type="project" value="UniProtKB-KW"/>
</dbReference>
<comment type="similarity">
    <text evidence="1">Belongs to the type-I restriction system S methylase family.</text>
</comment>
<proteinExistence type="inferred from homology"/>
<evidence type="ECO:0000256" key="3">
    <source>
        <dbReference type="ARBA" id="ARBA00023125"/>
    </source>
</evidence>
<dbReference type="Gene3D" id="3.90.220.20">
    <property type="entry name" value="DNA methylase specificity domains"/>
    <property type="match status" value="1"/>
</dbReference>
<evidence type="ECO:0000256" key="2">
    <source>
        <dbReference type="ARBA" id="ARBA00022747"/>
    </source>
</evidence>
<sequence length="171" mass="19435">MSPFDCFFDNIKQGKRLKKQDHIKGDIPFVMAGITNNGVANFISNPHIIFPKNSITVDIFGNVFYRSYEFGAGDDTGVYWNDKERHSKENMLFLATSMACAIKDKYDYGRKLRSSQSKEIKMAVISKNGFPDYSAMKDLIYAVQKLVIKDVVEYADKKLSAYRQVTSTKGV</sequence>
<organism evidence="5 6">
    <name type="scientific">Escherichia coli</name>
    <dbReference type="NCBI Taxonomy" id="562"/>
    <lineage>
        <taxon>Bacteria</taxon>
        <taxon>Pseudomonadati</taxon>
        <taxon>Pseudomonadota</taxon>
        <taxon>Gammaproteobacteria</taxon>
        <taxon>Enterobacterales</taxon>
        <taxon>Enterobacteriaceae</taxon>
        <taxon>Escherichia</taxon>
    </lineage>
</organism>
<keyword evidence="5" id="KW-0378">Hydrolase</keyword>
<gene>
    <name evidence="5" type="ORF">A5U30_005620</name>
</gene>
<keyword evidence="5" id="KW-0255">Endonuclease</keyword>
<name>A0A828PIC9_ECOLX</name>
<keyword evidence="2" id="KW-0680">Restriction system</keyword>
<evidence type="ECO:0000313" key="5">
    <source>
        <dbReference type="EMBL" id="EFM8157779.1"/>
    </source>
</evidence>
<dbReference type="Proteomes" id="UP000555763">
    <property type="component" value="Unassembled WGS sequence"/>
</dbReference>
<dbReference type="InterPro" id="IPR000055">
    <property type="entry name" value="Restrct_endonuc_typeI_TRD"/>
</dbReference>
<dbReference type="InterPro" id="IPR044946">
    <property type="entry name" value="Restrct_endonuc_typeI_TRD_sf"/>
</dbReference>
<dbReference type="Pfam" id="PF01420">
    <property type="entry name" value="Methylase_S"/>
    <property type="match status" value="1"/>
</dbReference>
<keyword evidence="5" id="KW-0540">Nuclease</keyword>
<evidence type="ECO:0000313" key="6">
    <source>
        <dbReference type="Proteomes" id="UP000555763"/>
    </source>
</evidence>
<dbReference type="AlphaFoldDB" id="A0A828PIC9"/>
<dbReference type="RefSeq" id="WP_332379274.1">
    <property type="nucleotide sequence ID" value="NZ_JAVDCF010000065.1"/>
</dbReference>
<comment type="caution">
    <text evidence="5">The sequence shown here is derived from an EMBL/GenBank/DDBJ whole genome shotgun (WGS) entry which is preliminary data.</text>
</comment>
<feature type="domain" description="Type I restriction modification DNA specificity" evidence="4">
    <location>
        <begin position="10"/>
        <end position="120"/>
    </location>
</feature>
<reference evidence="5 6" key="1">
    <citation type="submission" date="2020-02" db="EMBL/GenBank/DDBJ databases">
        <authorList>
            <consortium name="PulseNet: The National Subtyping Network for Foodborne Disease Surveillance"/>
            <person name="Tarr C.L."/>
            <person name="Trees E."/>
            <person name="Katz L.S."/>
            <person name="Carleton-Romer H.A."/>
            <person name="Stroika S."/>
            <person name="Kucerova Z."/>
            <person name="Roache K.F."/>
            <person name="Sabol A.L."/>
            <person name="Besser J."/>
            <person name="Gerner-Smidt P."/>
        </authorList>
    </citation>
    <scope>NUCLEOTIDE SEQUENCE [LARGE SCALE GENOMIC DNA]</scope>
    <source>
        <strain evidence="5 6">PNUSAE002719</strain>
    </source>
</reference>